<dbReference type="EMBL" id="GL883013">
    <property type="protein sequence ID" value="EGG19935.1"/>
    <property type="molecule type" value="Genomic_DNA"/>
</dbReference>
<feature type="region of interest" description="Disordered" evidence="1">
    <location>
        <begin position="224"/>
        <end position="299"/>
    </location>
</feature>
<feature type="region of interest" description="Disordered" evidence="1">
    <location>
        <begin position="98"/>
        <end position="141"/>
    </location>
</feature>
<feature type="compositionally biased region" description="Basic residues" evidence="1">
    <location>
        <begin position="392"/>
        <end position="404"/>
    </location>
</feature>
<accession>F4PVC1</accession>
<evidence type="ECO:0000256" key="1">
    <source>
        <dbReference type="SAM" id="MobiDB-lite"/>
    </source>
</evidence>
<feature type="compositionally biased region" description="Low complexity" evidence="1">
    <location>
        <begin position="101"/>
        <end position="127"/>
    </location>
</feature>
<dbReference type="RefSeq" id="XP_004366918.1">
    <property type="nucleotide sequence ID" value="XM_004366861.1"/>
</dbReference>
<dbReference type="Proteomes" id="UP000007797">
    <property type="component" value="Unassembled WGS sequence"/>
</dbReference>
<evidence type="ECO:0000313" key="3">
    <source>
        <dbReference type="Proteomes" id="UP000007797"/>
    </source>
</evidence>
<feature type="region of interest" description="Disordered" evidence="1">
    <location>
        <begin position="328"/>
        <end position="407"/>
    </location>
</feature>
<feature type="compositionally biased region" description="Low complexity" evidence="1">
    <location>
        <begin position="235"/>
        <end position="259"/>
    </location>
</feature>
<reference evidence="3" key="1">
    <citation type="journal article" date="2011" name="Genome Res.">
        <title>Phylogeny-wide analysis of social amoeba genomes highlights ancient origins for complex intercellular communication.</title>
        <authorList>
            <person name="Heidel A.J."/>
            <person name="Lawal H.M."/>
            <person name="Felder M."/>
            <person name="Schilde C."/>
            <person name="Helps N.R."/>
            <person name="Tunggal B."/>
            <person name="Rivero F."/>
            <person name="John U."/>
            <person name="Schleicher M."/>
            <person name="Eichinger L."/>
            <person name="Platzer M."/>
            <person name="Noegel A.A."/>
            <person name="Schaap P."/>
            <person name="Gloeckner G."/>
        </authorList>
    </citation>
    <scope>NUCLEOTIDE SEQUENCE [LARGE SCALE GENOMIC DNA]</scope>
    <source>
        <strain evidence="3">SH3</strain>
    </source>
</reference>
<feature type="compositionally biased region" description="Pro residues" evidence="1">
    <location>
        <begin position="128"/>
        <end position="139"/>
    </location>
</feature>
<proteinExistence type="predicted"/>
<evidence type="ECO:0000313" key="2">
    <source>
        <dbReference type="EMBL" id="EGG19935.1"/>
    </source>
</evidence>
<organism evidence="2 3">
    <name type="scientific">Cavenderia fasciculata</name>
    <name type="common">Slime mold</name>
    <name type="synonym">Dictyostelium fasciculatum</name>
    <dbReference type="NCBI Taxonomy" id="261658"/>
    <lineage>
        <taxon>Eukaryota</taxon>
        <taxon>Amoebozoa</taxon>
        <taxon>Evosea</taxon>
        <taxon>Eumycetozoa</taxon>
        <taxon>Dictyostelia</taxon>
        <taxon>Acytosteliales</taxon>
        <taxon>Cavenderiaceae</taxon>
        <taxon>Cavenderia</taxon>
    </lineage>
</organism>
<dbReference type="OrthoDB" id="21342at2759"/>
<feature type="compositionally biased region" description="Low complexity" evidence="1">
    <location>
        <begin position="269"/>
        <end position="299"/>
    </location>
</feature>
<dbReference type="AlphaFoldDB" id="F4PVC1"/>
<dbReference type="KEGG" id="dfa:DFA_07043"/>
<name>F4PVC1_CACFS</name>
<sequence>MTDQQKLQQQIINEVNNLMVMDYEIVQAKTNEPVSVQYFCNRDCEPLYFPDRTLATLLQVNLSTLRGRFNRLTKKYSGIRVLISEKSKARLTNYQFVSCQPNNNNNNNSNTTSPSSSSSSSSQTRNSPSPPSTVPPSPPLQSVVIAGANANYPGGDESGASSLHGLVALNHIDLVNHALSEWIALNHERLGTAIRDIEINLSRAKLSYIRHNDIITLLPKKYECPSPSSSPPTSPSHYSVNPYNQQQQQQIRQSNYSSSVPQQQFNIGSSPSINQFRSPSSSSSNNNNNHNNNTSQHTSNYIMNSGLNYLMNCSAVESFRLGSNYENGHGGSPCSSTSTQSPLTSPSEDDYSLKYSSSSSQLLTTPNPHKRIGGSSSGGLDYPNLNPFPSHNHNHSHHHSHHNNNHQPLQSIQQTFSPHHHHHNHQSQPHDYLYHVEQEHQRSLSTKKQKQQHNFLGNPTMSTNNPIIVDCSYENETTGIKKKIDLNNFSGFPSLFKFLESSFASALQKPLGDSFDIFWSDIAGNGSIRQRIDKQRDDLDWNDFLINVREIIIKQRSTSLAVSTTTTLSPLLAAAVATNTPSPLKCSPLLPYCPPLSTTNQHVMAVQTRLFIVLKSPLPVSV</sequence>
<feature type="compositionally biased region" description="Low complexity" evidence="1">
    <location>
        <begin position="332"/>
        <end position="346"/>
    </location>
</feature>
<gene>
    <name evidence="2" type="ORF">DFA_07043</name>
</gene>
<protein>
    <submittedName>
        <fullName evidence="2">Nuclease</fullName>
    </submittedName>
</protein>
<dbReference type="GeneID" id="14872122"/>
<keyword evidence="3" id="KW-1185">Reference proteome</keyword>